<gene>
    <name evidence="3" type="ORF">GCM10023318_55940</name>
</gene>
<evidence type="ECO:0000313" key="4">
    <source>
        <dbReference type="Proteomes" id="UP001500603"/>
    </source>
</evidence>
<sequence>MIRLARSGLVLVTALLAGGCGSELAPSALPAESESSSTPARSTGPEATSTIESQRSPVSDDELFDPCTIRPEVLRGAALEPDIRRPNKQPGWKICSWTSSDGQPFMSAELYVTKVSYQELLANAHYDRFVPTTVGDRPGTVFRKVGDVDEECYLAWGTATGTAWAAISGFITGDEPRTDPCQYVRGWADAAFPVVPS</sequence>
<feature type="compositionally biased region" description="Polar residues" evidence="1">
    <location>
        <begin position="38"/>
        <end position="57"/>
    </location>
</feature>
<feature type="chain" id="PRO_5047005836" description="DUF3558 domain-containing protein" evidence="2">
    <location>
        <begin position="26"/>
        <end position="197"/>
    </location>
</feature>
<proteinExistence type="predicted"/>
<feature type="compositionally biased region" description="Low complexity" evidence="1">
    <location>
        <begin position="27"/>
        <end position="37"/>
    </location>
</feature>
<dbReference type="PROSITE" id="PS51257">
    <property type="entry name" value="PROKAR_LIPOPROTEIN"/>
    <property type="match status" value="1"/>
</dbReference>
<feature type="region of interest" description="Disordered" evidence="1">
    <location>
        <begin position="27"/>
        <end position="63"/>
    </location>
</feature>
<dbReference type="Proteomes" id="UP001500603">
    <property type="component" value="Unassembled WGS sequence"/>
</dbReference>
<keyword evidence="2" id="KW-0732">Signal</keyword>
<dbReference type="InterPro" id="IPR024520">
    <property type="entry name" value="DUF3558"/>
</dbReference>
<keyword evidence="4" id="KW-1185">Reference proteome</keyword>
<evidence type="ECO:0000313" key="3">
    <source>
        <dbReference type="EMBL" id="GAA5067141.1"/>
    </source>
</evidence>
<dbReference type="EMBL" id="BAABJM010000008">
    <property type="protein sequence ID" value="GAA5067141.1"/>
    <property type="molecule type" value="Genomic_DNA"/>
</dbReference>
<reference evidence="4" key="1">
    <citation type="journal article" date="2019" name="Int. J. Syst. Evol. Microbiol.">
        <title>The Global Catalogue of Microorganisms (GCM) 10K type strain sequencing project: providing services to taxonomists for standard genome sequencing and annotation.</title>
        <authorList>
            <consortium name="The Broad Institute Genomics Platform"/>
            <consortium name="The Broad Institute Genome Sequencing Center for Infectious Disease"/>
            <person name="Wu L."/>
            <person name="Ma J."/>
        </authorList>
    </citation>
    <scope>NUCLEOTIDE SEQUENCE [LARGE SCALE GENOMIC DNA]</scope>
    <source>
        <strain evidence="4">JCM 18298</strain>
    </source>
</reference>
<evidence type="ECO:0000256" key="1">
    <source>
        <dbReference type="SAM" id="MobiDB-lite"/>
    </source>
</evidence>
<protein>
    <recommendedName>
        <fullName evidence="5">DUF3558 domain-containing protein</fullName>
    </recommendedName>
</protein>
<comment type="caution">
    <text evidence="3">The sequence shown here is derived from an EMBL/GenBank/DDBJ whole genome shotgun (WGS) entry which is preliminary data.</text>
</comment>
<accession>A0ABP9KWN3</accession>
<evidence type="ECO:0000256" key="2">
    <source>
        <dbReference type="SAM" id="SignalP"/>
    </source>
</evidence>
<dbReference type="Pfam" id="PF12079">
    <property type="entry name" value="DUF3558"/>
    <property type="match status" value="1"/>
</dbReference>
<evidence type="ECO:0008006" key="5">
    <source>
        <dbReference type="Google" id="ProtNLM"/>
    </source>
</evidence>
<organism evidence="3 4">
    <name type="scientific">Nocardia callitridis</name>
    <dbReference type="NCBI Taxonomy" id="648753"/>
    <lineage>
        <taxon>Bacteria</taxon>
        <taxon>Bacillati</taxon>
        <taxon>Actinomycetota</taxon>
        <taxon>Actinomycetes</taxon>
        <taxon>Mycobacteriales</taxon>
        <taxon>Nocardiaceae</taxon>
        <taxon>Nocardia</taxon>
    </lineage>
</organism>
<feature type="signal peptide" evidence="2">
    <location>
        <begin position="1"/>
        <end position="25"/>
    </location>
</feature>
<name>A0ABP9KWN3_9NOCA</name>